<sequence>MQAEAQTATPQLRRSAAQLPSAVCLTLFAASFWTVAGSGKPVVRFATSSTHWTDRHDSWMR</sequence>
<dbReference type="Proteomes" id="UP000626109">
    <property type="component" value="Unassembled WGS sequence"/>
</dbReference>
<organism evidence="1 2">
    <name type="scientific">Polarella glacialis</name>
    <name type="common">Dinoflagellate</name>
    <dbReference type="NCBI Taxonomy" id="89957"/>
    <lineage>
        <taxon>Eukaryota</taxon>
        <taxon>Sar</taxon>
        <taxon>Alveolata</taxon>
        <taxon>Dinophyceae</taxon>
        <taxon>Suessiales</taxon>
        <taxon>Suessiaceae</taxon>
        <taxon>Polarella</taxon>
    </lineage>
</organism>
<evidence type="ECO:0000313" key="1">
    <source>
        <dbReference type="EMBL" id="CAE8740013.1"/>
    </source>
</evidence>
<reference evidence="1" key="1">
    <citation type="submission" date="2021-02" db="EMBL/GenBank/DDBJ databases">
        <authorList>
            <person name="Dougan E. K."/>
            <person name="Rhodes N."/>
            <person name="Thang M."/>
            <person name="Chan C."/>
        </authorList>
    </citation>
    <scope>NUCLEOTIDE SEQUENCE</scope>
</reference>
<name>A0A813LWR2_POLGL</name>
<comment type="caution">
    <text evidence="1">The sequence shown here is derived from an EMBL/GenBank/DDBJ whole genome shotgun (WGS) entry which is preliminary data.</text>
</comment>
<protein>
    <submittedName>
        <fullName evidence="1">Uncharacterized protein</fullName>
    </submittedName>
</protein>
<dbReference type="AlphaFoldDB" id="A0A813LWR2"/>
<proteinExistence type="predicted"/>
<accession>A0A813LWR2</accession>
<dbReference type="EMBL" id="CAJNNW010037188">
    <property type="protein sequence ID" value="CAE8740013.1"/>
    <property type="molecule type" value="Genomic_DNA"/>
</dbReference>
<gene>
    <name evidence="1" type="ORF">PGLA2088_LOCUS49843</name>
</gene>
<evidence type="ECO:0000313" key="2">
    <source>
        <dbReference type="Proteomes" id="UP000626109"/>
    </source>
</evidence>